<feature type="compositionally biased region" description="Gly residues" evidence="2">
    <location>
        <begin position="339"/>
        <end position="351"/>
    </location>
</feature>
<keyword evidence="3" id="KW-0472">Membrane</keyword>
<dbReference type="AlphaFoldDB" id="A0A238VXS3"/>
<dbReference type="InterPro" id="IPR001972">
    <property type="entry name" value="Stomatin_HflK_fam"/>
</dbReference>
<dbReference type="PANTHER" id="PTHR10264:SF19">
    <property type="entry name" value="AT06885P-RELATED"/>
    <property type="match status" value="1"/>
</dbReference>
<sequence>MRGGPARDRAGPLFVDPASCGRAGRSIGGRPRRLAGERVIEVESVLLILVLVLIGLGVAASSGLRIVRQYERGLVFRFGRVHGAPRQPGLSVIIPGVDHMRKVNMQIVTLPIPGQDGITRDNVTVRVDAVVYFKVIDPVQAVVSVENYRYAVGQVAQTSLRSIIGKSDLDSLLSNREELNQGLELMIDSPAVGWGIHIERVEIKEVSLPEAMKRAMSRQAEAERERRGRVISAEGELQASEKLSQAAGRMADTPGALQLRLLETVVEVAAEKNSTLVLPFPVELLRFLESNTSKDSEGGQALRQAVEGARDAVESLERGSGSGTEEAAGTGSPGRQTAGAGGTAEGAGGAASTGDPVEQR</sequence>
<keyword evidence="3" id="KW-0812">Transmembrane</keyword>
<dbReference type="PRINTS" id="PR00721">
    <property type="entry name" value="STOMATIN"/>
</dbReference>
<dbReference type="SMART" id="SM00244">
    <property type="entry name" value="PHB"/>
    <property type="match status" value="1"/>
</dbReference>
<dbReference type="InterPro" id="IPR043202">
    <property type="entry name" value="Band-7_stomatin-like"/>
</dbReference>
<feature type="region of interest" description="Disordered" evidence="2">
    <location>
        <begin position="292"/>
        <end position="360"/>
    </location>
</feature>
<protein>
    <submittedName>
        <fullName evidence="5">Regulator of protease activity HflC, stomatin/prohibitin superfamily</fullName>
    </submittedName>
</protein>
<dbReference type="EMBL" id="FZNW01000004">
    <property type="protein sequence ID" value="SNR39102.1"/>
    <property type="molecule type" value="Genomic_DNA"/>
</dbReference>
<dbReference type="FunFam" id="3.30.479.30:FF:000004">
    <property type="entry name" value="Putative membrane protease family, stomatin"/>
    <property type="match status" value="1"/>
</dbReference>
<evidence type="ECO:0000313" key="5">
    <source>
        <dbReference type="EMBL" id="SNR39102.1"/>
    </source>
</evidence>
<dbReference type="GO" id="GO:0008233">
    <property type="term" value="F:peptidase activity"/>
    <property type="evidence" value="ECO:0007669"/>
    <property type="project" value="UniProtKB-KW"/>
</dbReference>
<keyword evidence="3" id="KW-1133">Transmembrane helix</keyword>
<dbReference type="CDD" id="cd08826">
    <property type="entry name" value="SPFH_eoslipins_u1"/>
    <property type="match status" value="1"/>
</dbReference>
<dbReference type="InterPro" id="IPR036013">
    <property type="entry name" value="Band_7/SPFH_dom_sf"/>
</dbReference>
<dbReference type="Gene3D" id="3.30.479.30">
    <property type="entry name" value="Band 7 domain"/>
    <property type="match status" value="1"/>
</dbReference>
<evidence type="ECO:0000256" key="1">
    <source>
        <dbReference type="ARBA" id="ARBA00008164"/>
    </source>
</evidence>
<dbReference type="Proteomes" id="UP000198348">
    <property type="component" value="Unassembled WGS sequence"/>
</dbReference>
<organism evidence="5 6">
    <name type="scientific">Haloechinothrix alba</name>
    <dbReference type="NCBI Taxonomy" id="664784"/>
    <lineage>
        <taxon>Bacteria</taxon>
        <taxon>Bacillati</taxon>
        <taxon>Actinomycetota</taxon>
        <taxon>Actinomycetes</taxon>
        <taxon>Pseudonocardiales</taxon>
        <taxon>Pseudonocardiaceae</taxon>
        <taxon>Haloechinothrix</taxon>
    </lineage>
</organism>
<dbReference type="GO" id="GO:0006508">
    <property type="term" value="P:proteolysis"/>
    <property type="evidence" value="ECO:0007669"/>
    <property type="project" value="UniProtKB-KW"/>
</dbReference>
<accession>A0A238VXS3</accession>
<proteinExistence type="inferred from homology"/>
<dbReference type="OrthoDB" id="9809197at2"/>
<dbReference type="GO" id="GO:0005886">
    <property type="term" value="C:plasma membrane"/>
    <property type="evidence" value="ECO:0007669"/>
    <property type="project" value="InterPro"/>
</dbReference>
<dbReference type="SUPFAM" id="SSF117892">
    <property type="entry name" value="Band 7/SPFH domain"/>
    <property type="match status" value="1"/>
</dbReference>
<dbReference type="PANTHER" id="PTHR10264">
    <property type="entry name" value="BAND 7 PROTEIN-RELATED"/>
    <property type="match status" value="1"/>
</dbReference>
<feature type="compositionally biased region" description="Basic and acidic residues" evidence="2">
    <location>
        <begin position="308"/>
        <end position="317"/>
    </location>
</feature>
<feature type="transmembrane region" description="Helical" evidence="3">
    <location>
        <begin position="45"/>
        <end position="67"/>
    </location>
</feature>
<evidence type="ECO:0000259" key="4">
    <source>
        <dbReference type="SMART" id="SM00244"/>
    </source>
</evidence>
<name>A0A238VXS3_9PSEU</name>
<keyword evidence="6" id="KW-1185">Reference proteome</keyword>
<dbReference type="Gene3D" id="6.10.250.2090">
    <property type="match status" value="1"/>
</dbReference>
<gene>
    <name evidence="5" type="ORF">SAMN06265360_104198</name>
</gene>
<dbReference type="GO" id="GO:0098552">
    <property type="term" value="C:side of membrane"/>
    <property type="evidence" value="ECO:0007669"/>
    <property type="project" value="UniProtKB-ARBA"/>
</dbReference>
<feature type="domain" description="Band 7" evidence="4">
    <location>
        <begin position="62"/>
        <end position="220"/>
    </location>
</feature>
<evidence type="ECO:0000256" key="2">
    <source>
        <dbReference type="SAM" id="MobiDB-lite"/>
    </source>
</evidence>
<dbReference type="Pfam" id="PF01145">
    <property type="entry name" value="Band_7"/>
    <property type="match status" value="1"/>
</dbReference>
<evidence type="ECO:0000256" key="3">
    <source>
        <dbReference type="SAM" id="Phobius"/>
    </source>
</evidence>
<keyword evidence="5" id="KW-0378">Hydrolase</keyword>
<comment type="similarity">
    <text evidence="1">Belongs to the band 7/mec-2 family.</text>
</comment>
<evidence type="ECO:0000313" key="6">
    <source>
        <dbReference type="Proteomes" id="UP000198348"/>
    </source>
</evidence>
<keyword evidence="5" id="KW-0645">Protease</keyword>
<dbReference type="InterPro" id="IPR001107">
    <property type="entry name" value="Band_7"/>
</dbReference>
<reference evidence="5 6" key="1">
    <citation type="submission" date="2017-06" db="EMBL/GenBank/DDBJ databases">
        <authorList>
            <person name="Kim H.J."/>
            <person name="Triplett B.A."/>
        </authorList>
    </citation>
    <scope>NUCLEOTIDE SEQUENCE [LARGE SCALE GENOMIC DNA]</scope>
    <source>
        <strain evidence="5 6">DSM 45207</strain>
    </source>
</reference>